<dbReference type="Proteomes" id="UP000253729">
    <property type="component" value="Unassembled WGS sequence"/>
</dbReference>
<accession>A0A3F3Q2Z3</accession>
<dbReference type="GeneID" id="38143829"/>
<evidence type="ECO:0000313" key="1">
    <source>
        <dbReference type="EMBL" id="RDH33594.1"/>
    </source>
</evidence>
<organism evidence="1 2">
    <name type="scientific">Aspergillus welwitschiae</name>
    <dbReference type="NCBI Taxonomy" id="1341132"/>
    <lineage>
        <taxon>Eukaryota</taxon>
        <taxon>Fungi</taxon>
        <taxon>Dikarya</taxon>
        <taxon>Ascomycota</taxon>
        <taxon>Pezizomycotina</taxon>
        <taxon>Eurotiomycetes</taxon>
        <taxon>Eurotiomycetidae</taxon>
        <taxon>Eurotiales</taxon>
        <taxon>Aspergillaceae</taxon>
        <taxon>Aspergillus</taxon>
        <taxon>Aspergillus subgen. Circumdati</taxon>
    </lineage>
</organism>
<keyword evidence="2" id="KW-1185">Reference proteome</keyword>
<evidence type="ECO:0000313" key="2">
    <source>
        <dbReference type="Proteomes" id="UP000253729"/>
    </source>
</evidence>
<dbReference type="EMBL" id="KZ852046">
    <property type="protein sequence ID" value="RDH33594.1"/>
    <property type="molecule type" value="Genomic_DNA"/>
</dbReference>
<dbReference type="RefSeq" id="XP_026626616.1">
    <property type="nucleotide sequence ID" value="XM_026775473.1"/>
</dbReference>
<sequence>MASHGLRLAGCWTSHQRAGAFPFPRFPPFSCCREIHCRTTPASPASLSRVRLFPERVAHLSTPHVPAVSEFILTSFKGNSELSSGIHIRTSCASAGPLQRCSEGLACRAVTQTTPPGRVCIPVSSFFVDSIGGTYARHRDCSRHEVQGRVEKTEEPN</sequence>
<gene>
    <name evidence="1" type="ORF">BDQ94DRAFT_31308</name>
</gene>
<reference evidence="1 2" key="1">
    <citation type="submission" date="2018-07" db="EMBL/GenBank/DDBJ databases">
        <title>The genomes of Aspergillus section Nigri reveals drivers in fungal speciation.</title>
        <authorList>
            <consortium name="DOE Joint Genome Institute"/>
            <person name="Vesth T.C."/>
            <person name="Nybo J."/>
            <person name="Theobald S."/>
            <person name="Brandl J."/>
            <person name="Frisvad J.C."/>
            <person name="Nielsen K.F."/>
            <person name="Lyhne E.K."/>
            <person name="Kogle M.E."/>
            <person name="Kuo A."/>
            <person name="Riley R."/>
            <person name="Clum A."/>
            <person name="Nolan M."/>
            <person name="Lipzen A."/>
            <person name="Salamov A."/>
            <person name="Henrissat B."/>
            <person name="Wiebenga A."/>
            <person name="De vries R.P."/>
            <person name="Grigoriev I.V."/>
            <person name="Mortensen U.H."/>
            <person name="Andersen M.R."/>
            <person name="Baker S.E."/>
        </authorList>
    </citation>
    <scope>NUCLEOTIDE SEQUENCE [LARGE SCALE GENOMIC DNA]</scope>
    <source>
        <strain evidence="1 2">CBS 139.54b</strain>
    </source>
</reference>
<name>A0A3F3Q2Z3_9EURO</name>
<protein>
    <submittedName>
        <fullName evidence="1">Uncharacterized protein</fullName>
    </submittedName>
</protein>
<dbReference type="AlphaFoldDB" id="A0A3F3Q2Z3"/>
<proteinExistence type="predicted"/>